<proteinExistence type="inferred from homology"/>
<keyword evidence="5" id="KW-1015">Disulfide bond</keyword>
<evidence type="ECO:0000256" key="4">
    <source>
        <dbReference type="ARBA" id="ARBA00022729"/>
    </source>
</evidence>
<dbReference type="Gene3D" id="2.60.40.770">
    <property type="match status" value="1"/>
</dbReference>
<dbReference type="AlphaFoldDB" id="A0A0A1XK49"/>
<dbReference type="GO" id="GO:0032934">
    <property type="term" value="F:sterol binding"/>
    <property type="evidence" value="ECO:0007669"/>
    <property type="project" value="InterPro"/>
</dbReference>
<dbReference type="SUPFAM" id="SSF81296">
    <property type="entry name" value="E set domains"/>
    <property type="match status" value="1"/>
</dbReference>
<feature type="signal peptide" evidence="6">
    <location>
        <begin position="1"/>
        <end position="21"/>
    </location>
</feature>
<reference evidence="8" key="2">
    <citation type="journal article" date="2015" name="Gigascience">
        <title>Reconstructing a comprehensive transcriptome assembly of a white-pupal translocated strain of the pest fruit fly Bactrocera cucurbitae.</title>
        <authorList>
            <person name="Sim S.B."/>
            <person name="Calla B."/>
            <person name="Hall B."/>
            <person name="DeRego T."/>
            <person name="Geib S.M."/>
        </authorList>
    </citation>
    <scope>NUCLEOTIDE SEQUENCE</scope>
</reference>
<dbReference type="PANTHER" id="PTHR11306:SF56">
    <property type="entry name" value="LP08842P-RELATED"/>
    <property type="match status" value="1"/>
</dbReference>
<evidence type="ECO:0000256" key="2">
    <source>
        <dbReference type="ARBA" id="ARBA00006370"/>
    </source>
</evidence>
<dbReference type="GO" id="GO:0005576">
    <property type="term" value="C:extracellular region"/>
    <property type="evidence" value="ECO:0007669"/>
    <property type="project" value="UniProtKB-SubCell"/>
</dbReference>
<keyword evidence="4 6" id="KW-0732">Signal</keyword>
<name>A0A0A1XK49_ZEUCU</name>
<feature type="domain" description="MD-2-related lipid-recognition" evidence="7">
    <location>
        <begin position="24"/>
        <end position="148"/>
    </location>
</feature>
<reference evidence="8" key="1">
    <citation type="submission" date="2014-11" db="EMBL/GenBank/DDBJ databases">
        <authorList>
            <person name="Geib S."/>
        </authorList>
    </citation>
    <scope>NUCLEOTIDE SEQUENCE</scope>
</reference>
<dbReference type="SMART" id="SM00737">
    <property type="entry name" value="ML"/>
    <property type="match status" value="1"/>
</dbReference>
<sequence>MQQNLVFLLFAITACTSVVYGLQFTDCGSKTGSFTKVLVSDCDTTKNECILKRNTTASITINFALNEVASKITTVVHGKVLGVEMPFHLQNPDACVDSGLKCPLEKGETYEYKATLPVLKAYPKVNVLVKWELQDQNNEDIICVQIPAKIQ</sequence>
<dbReference type="CDD" id="cd00916">
    <property type="entry name" value="Npc2_like"/>
    <property type="match status" value="1"/>
</dbReference>
<evidence type="ECO:0000256" key="3">
    <source>
        <dbReference type="ARBA" id="ARBA00022525"/>
    </source>
</evidence>
<evidence type="ECO:0000256" key="1">
    <source>
        <dbReference type="ARBA" id="ARBA00004613"/>
    </source>
</evidence>
<evidence type="ECO:0000313" key="8">
    <source>
        <dbReference type="EMBL" id="JAD11376.1"/>
    </source>
</evidence>
<keyword evidence="3" id="KW-0964">Secreted</keyword>
<feature type="chain" id="PRO_5001983743" evidence="6">
    <location>
        <begin position="22"/>
        <end position="151"/>
    </location>
</feature>
<organism evidence="8">
    <name type="scientific">Zeugodacus cucurbitae</name>
    <name type="common">Melon fruit fly</name>
    <name type="synonym">Bactrocera cucurbitae</name>
    <dbReference type="NCBI Taxonomy" id="28588"/>
    <lineage>
        <taxon>Eukaryota</taxon>
        <taxon>Metazoa</taxon>
        <taxon>Ecdysozoa</taxon>
        <taxon>Arthropoda</taxon>
        <taxon>Hexapoda</taxon>
        <taxon>Insecta</taxon>
        <taxon>Pterygota</taxon>
        <taxon>Neoptera</taxon>
        <taxon>Endopterygota</taxon>
        <taxon>Diptera</taxon>
        <taxon>Brachycera</taxon>
        <taxon>Muscomorpha</taxon>
        <taxon>Tephritoidea</taxon>
        <taxon>Tephritidae</taxon>
        <taxon>Zeugodacus</taxon>
        <taxon>Zeugodacus</taxon>
    </lineage>
</organism>
<evidence type="ECO:0000256" key="5">
    <source>
        <dbReference type="ARBA" id="ARBA00023157"/>
    </source>
</evidence>
<dbReference type="InterPro" id="IPR003172">
    <property type="entry name" value="ML_dom"/>
</dbReference>
<dbReference type="Pfam" id="PF02221">
    <property type="entry name" value="E1_DerP2_DerF2"/>
    <property type="match status" value="1"/>
</dbReference>
<comment type="subcellular location">
    <subcellularLocation>
        <location evidence="1">Secreted</location>
    </subcellularLocation>
</comment>
<protein>
    <submittedName>
        <fullName evidence="8">Protein NPC2 homolog</fullName>
    </submittedName>
</protein>
<dbReference type="GO" id="GO:0032367">
    <property type="term" value="P:intracellular cholesterol transport"/>
    <property type="evidence" value="ECO:0007669"/>
    <property type="project" value="InterPro"/>
</dbReference>
<dbReference type="OrthoDB" id="4937502at2759"/>
<dbReference type="PANTHER" id="PTHR11306">
    <property type="entry name" value="NIEMANN PICK TYPE C2 PROTEIN NPC2-RELATED"/>
    <property type="match status" value="1"/>
</dbReference>
<comment type="similarity">
    <text evidence="2">Belongs to the NPC2 family.</text>
</comment>
<gene>
    <name evidence="8" type="primary">Npc2a</name>
    <name evidence="8" type="ORF">g.48670</name>
</gene>
<dbReference type="InterPro" id="IPR014756">
    <property type="entry name" value="Ig_E-set"/>
</dbReference>
<evidence type="ECO:0000259" key="7">
    <source>
        <dbReference type="SMART" id="SM00737"/>
    </source>
</evidence>
<dbReference type="FunFam" id="2.60.40.770:FF:000001">
    <property type="entry name" value="NPC intracellular cholesterol transporter 2"/>
    <property type="match status" value="1"/>
</dbReference>
<dbReference type="EMBL" id="GBXI01002916">
    <property type="protein sequence ID" value="JAD11376.1"/>
    <property type="molecule type" value="Transcribed_RNA"/>
</dbReference>
<dbReference type="InterPro" id="IPR039670">
    <property type="entry name" value="NPC2-like"/>
</dbReference>
<evidence type="ECO:0000256" key="6">
    <source>
        <dbReference type="SAM" id="SignalP"/>
    </source>
</evidence>
<accession>A0A0A1XK49</accession>
<dbReference type="InterPro" id="IPR033916">
    <property type="entry name" value="ML_Npc2-like"/>
</dbReference>